<reference evidence="1" key="1">
    <citation type="journal article" date="2023" name="PLoS Negl. Trop. Dis.">
        <title>A genome sequence for Biomphalaria pfeifferi, the major vector snail for the human-infecting parasite Schistosoma mansoni.</title>
        <authorList>
            <person name="Bu L."/>
            <person name="Lu L."/>
            <person name="Laidemitt M.R."/>
            <person name="Zhang S.M."/>
            <person name="Mutuku M."/>
            <person name="Mkoji G."/>
            <person name="Steinauer M."/>
            <person name="Loker E.S."/>
        </authorList>
    </citation>
    <scope>NUCLEOTIDE SEQUENCE</scope>
    <source>
        <strain evidence="1">KasaAsao</strain>
    </source>
</reference>
<sequence>MKPFKGRKADNKYLMKLQEYADKSRQKLFDIAICKCVPGNCGCAKQNKVPPQEQHFLQDQRTLRIMFIGSVDRVSSAKLKKHYDRKLKEDSRAKKALKLDLIDQCPGVIDLNNDDSSDAEIGLDEDLSQTEAESNTMITDTETLTSSKPSSSQMRRKLPKLAKICDRLQYQTAVLEDFGIVSQTEAANVIDRYKLRRERKMARDHLVNSTDAIQTLYFDGRKNKTIKLEKKESRWYRNVVTEEHITLLNEPGGKFITHLAPKSSSARDIADCIYTYYDNNGRNITNILGIGCDGTATNTGPAGGIIRLLEIKLGRPNELPLRHLIKHLDGKTTGPQGFSGPIGSALLNCELQPVYNFVAISSSIPDVSLSELSTDQRYLHEMCLSVMTGCCSEELARRNTSKMAHSRWLTTANHILRLHISQQNPTHSLQMLATYIMQVYAPVWFAIKSKPSCVDGTKHIWLTVHLSRSLPTEVKNIIDPVIQRNAYFAHPENLLIAMVTDDRDHIKQLGLRRILKARQEQKTGIRKFCIPRLNFVQQTMLT</sequence>
<evidence type="ECO:0000313" key="1">
    <source>
        <dbReference type="EMBL" id="KAK0044391.1"/>
    </source>
</evidence>
<dbReference type="EMBL" id="JASAOG010000199">
    <property type="protein sequence ID" value="KAK0044391.1"/>
    <property type="molecule type" value="Genomic_DNA"/>
</dbReference>
<dbReference type="Proteomes" id="UP001233172">
    <property type="component" value="Unassembled WGS sequence"/>
</dbReference>
<proteinExistence type="predicted"/>
<name>A0AAD8EZ55_BIOPF</name>
<comment type="caution">
    <text evidence="1">The sequence shown here is derived from an EMBL/GenBank/DDBJ whole genome shotgun (WGS) entry which is preliminary data.</text>
</comment>
<evidence type="ECO:0000313" key="2">
    <source>
        <dbReference type="Proteomes" id="UP001233172"/>
    </source>
</evidence>
<reference evidence="1" key="2">
    <citation type="submission" date="2023-04" db="EMBL/GenBank/DDBJ databases">
        <authorList>
            <person name="Bu L."/>
            <person name="Lu L."/>
            <person name="Laidemitt M.R."/>
            <person name="Zhang S.M."/>
            <person name="Mutuku M."/>
            <person name="Mkoji G."/>
            <person name="Steinauer M."/>
            <person name="Loker E.S."/>
        </authorList>
    </citation>
    <scope>NUCLEOTIDE SEQUENCE</scope>
    <source>
        <strain evidence="1">KasaAsao</strain>
        <tissue evidence="1">Whole Snail</tissue>
    </source>
</reference>
<organism evidence="1 2">
    <name type="scientific">Biomphalaria pfeifferi</name>
    <name type="common">Bloodfluke planorb</name>
    <name type="synonym">Freshwater snail</name>
    <dbReference type="NCBI Taxonomy" id="112525"/>
    <lineage>
        <taxon>Eukaryota</taxon>
        <taxon>Metazoa</taxon>
        <taxon>Spiralia</taxon>
        <taxon>Lophotrochozoa</taxon>
        <taxon>Mollusca</taxon>
        <taxon>Gastropoda</taxon>
        <taxon>Heterobranchia</taxon>
        <taxon>Euthyneura</taxon>
        <taxon>Panpulmonata</taxon>
        <taxon>Hygrophila</taxon>
        <taxon>Lymnaeoidea</taxon>
        <taxon>Planorbidae</taxon>
        <taxon>Biomphalaria</taxon>
    </lineage>
</organism>
<gene>
    <name evidence="1" type="ORF">Bpfe_026186</name>
</gene>
<dbReference type="PANTHER" id="PTHR46409:SF1">
    <property type="entry name" value="HTH PSQ-TYPE DOMAIN-CONTAINING PROTEIN"/>
    <property type="match status" value="1"/>
</dbReference>
<accession>A0AAD8EZ55</accession>
<dbReference type="AlphaFoldDB" id="A0AAD8EZ55"/>
<protein>
    <submittedName>
        <fullName evidence="1">Uncharacterized protein</fullName>
    </submittedName>
</protein>
<dbReference type="PANTHER" id="PTHR46409">
    <property type="entry name" value="HTH PSQ-TYPE DOMAIN-CONTAINING PROTEIN"/>
    <property type="match status" value="1"/>
</dbReference>
<keyword evidence="2" id="KW-1185">Reference proteome</keyword>